<evidence type="ECO:0000256" key="3">
    <source>
        <dbReference type="ARBA" id="ARBA00008743"/>
    </source>
</evidence>
<evidence type="ECO:0000313" key="12">
    <source>
        <dbReference type="Proteomes" id="UP000053599"/>
    </source>
</evidence>
<dbReference type="GO" id="GO:0018279">
    <property type="term" value="P:protein N-linked glycosylation via asparagine"/>
    <property type="evidence" value="ECO:0007669"/>
    <property type="project" value="UniProtKB-UniRule"/>
</dbReference>
<dbReference type="STRING" id="1016849.A0A0D1W945"/>
<proteinExistence type="inferred from homology"/>
<feature type="domain" description="OST48 middle" evidence="10">
    <location>
        <begin position="316"/>
        <end position="456"/>
    </location>
</feature>
<gene>
    <name evidence="11" type="ORF">PV11_01047</name>
</gene>
<keyword evidence="4 8" id="KW-0812">Transmembrane</keyword>
<dbReference type="PANTHER" id="PTHR10830:SF0">
    <property type="entry name" value="DOLICHYL-DIPHOSPHOOLIGOSACCHARIDE--PROTEIN GLYCOSYLTRANSFERASE 48 KDA SUBUNIT"/>
    <property type="match status" value="1"/>
</dbReference>
<feature type="signal peptide" evidence="8">
    <location>
        <begin position="1"/>
        <end position="20"/>
    </location>
</feature>
<comment type="subunit">
    <text evidence="8">Component of the oligosaccharyltransferase (OST) complex.</text>
</comment>
<evidence type="ECO:0000259" key="10">
    <source>
        <dbReference type="Pfam" id="PF23358"/>
    </source>
</evidence>
<evidence type="ECO:0000256" key="1">
    <source>
        <dbReference type="ARBA" id="ARBA00004479"/>
    </source>
</evidence>
<keyword evidence="5 8" id="KW-0256">Endoplasmic reticulum</keyword>
<dbReference type="Pfam" id="PF03345">
    <property type="entry name" value="OST48_N"/>
    <property type="match status" value="1"/>
</dbReference>
<dbReference type="OrthoDB" id="29105at2759"/>
<dbReference type="GO" id="GO:0008250">
    <property type="term" value="C:oligosaccharyltransferase complex"/>
    <property type="evidence" value="ECO:0007669"/>
    <property type="project" value="TreeGrafter"/>
</dbReference>
<dbReference type="Proteomes" id="UP000053599">
    <property type="component" value="Unassembled WGS sequence"/>
</dbReference>
<comment type="pathway">
    <text evidence="2 8">Protein modification; protein glycosylation.</text>
</comment>
<feature type="transmembrane region" description="Helical" evidence="8">
    <location>
        <begin position="432"/>
        <end position="456"/>
    </location>
</feature>
<dbReference type="UniPathway" id="UPA00378"/>
<keyword evidence="7 8" id="KW-0472">Membrane</keyword>
<protein>
    <recommendedName>
        <fullName evidence="8">Dolichyl-diphosphooligosaccharide--protein glycosyltransferase subunit WBP1</fullName>
        <shortName evidence="8">Oligosaccharyl transferase subunit WBP1</shortName>
    </recommendedName>
</protein>
<accession>A0A0D1W945</accession>
<name>A0A0D1W945_9EURO</name>
<dbReference type="InterPro" id="IPR005013">
    <property type="entry name" value="DDOST_48_kDa_subunit"/>
</dbReference>
<keyword evidence="8" id="KW-0732">Signal</keyword>
<keyword evidence="6 8" id="KW-1133">Transmembrane helix</keyword>
<comment type="subcellular location">
    <subcellularLocation>
        <location evidence="8">Endoplasmic reticulum membrane</location>
        <topology evidence="8">Single-pass type I membrane protein</topology>
    </subcellularLocation>
    <subcellularLocation>
        <location evidence="1">Membrane</location>
        <topology evidence="1">Single-pass type I membrane protein</topology>
    </subcellularLocation>
</comment>
<evidence type="ECO:0000259" key="9">
    <source>
        <dbReference type="Pfam" id="PF03345"/>
    </source>
</evidence>
<dbReference type="HOGENOM" id="CLU_031804_1_0_1"/>
<sequence>MRLFSSLCLVLLAFLGAVSARSAVGDRLLVVLEDESQKALYSKFWTDLEARDFKLSFESPRTEGLSLFRHGQLAYEHLLLTPPKSKGYGPSLTPKVILDYVNAGGNVLLGLSSEASTPSAISSLLLELDISLPQDKSSVVVDHFNHDTTSAAEKHDVLLLNRPEQLRSDVSNFFGGGGTLAVPRAVGQTLGNASPLLAPILKAPVTAYAYNPKEEAETVEETFATGSQLSLISALQARNSARFTVLGSLEMLQDKWFDASIKTASGVSGKTVNQEFAKQLTEWTFKEVGVLKVFSVQHRQVSVTSKPSENTTQIGEYNPEIYRIKNDVEYSIEIGQYDGTHYVPFSFPSNDALQLEFTMLSPFHRIPLSPTSTTANSTIFSTTFTTPDQHGIFAFKVTYKRPFLTGIEEKHQVTVRHFAHDEWPRSWAISGAWPWIGGLWSVIAGFVLFVLLWLYCEPPKEELERRRKLSVSNVK</sequence>
<evidence type="ECO:0000256" key="7">
    <source>
        <dbReference type="ARBA" id="ARBA00023136"/>
    </source>
</evidence>
<reference evidence="11 12" key="1">
    <citation type="submission" date="2015-01" db="EMBL/GenBank/DDBJ databases">
        <title>The Genome Sequence of Exophiala sideris CBS121828.</title>
        <authorList>
            <consortium name="The Broad Institute Genomics Platform"/>
            <person name="Cuomo C."/>
            <person name="de Hoog S."/>
            <person name="Gorbushina A."/>
            <person name="Stielow B."/>
            <person name="Teixiera M."/>
            <person name="Abouelleil A."/>
            <person name="Chapman S.B."/>
            <person name="Priest M."/>
            <person name="Young S.K."/>
            <person name="Wortman J."/>
            <person name="Nusbaum C."/>
            <person name="Birren B."/>
        </authorList>
    </citation>
    <scope>NUCLEOTIDE SEQUENCE [LARGE SCALE GENOMIC DNA]</scope>
    <source>
        <strain evidence="11 12">CBS 121828</strain>
    </source>
</reference>
<dbReference type="EMBL" id="KN846951">
    <property type="protein sequence ID" value="KIV85345.1"/>
    <property type="molecule type" value="Genomic_DNA"/>
</dbReference>
<comment type="similarity">
    <text evidence="3 8">Belongs to the DDOST 48 kDa subunit family.</text>
</comment>
<dbReference type="AlphaFoldDB" id="A0A0D1W945"/>
<feature type="chain" id="PRO_5005112297" description="Dolichyl-diphosphooligosaccharide--protein glycosyltransferase subunit WBP1" evidence="8">
    <location>
        <begin position="21"/>
        <end position="475"/>
    </location>
</feature>
<feature type="domain" description="OST48 N-terminal" evidence="9">
    <location>
        <begin position="27"/>
        <end position="284"/>
    </location>
</feature>
<organism evidence="11 12">
    <name type="scientific">Exophiala sideris</name>
    <dbReference type="NCBI Taxonomy" id="1016849"/>
    <lineage>
        <taxon>Eukaryota</taxon>
        <taxon>Fungi</taxon>
        <taxon>Dikarya</taxon>
        <taxon>Ascomycota</taxon>
        <taxon>Pezizomycotina</taxon>
        <taxon>Eurotiomycetes</taxon>
        <taxon>Chaetothyriomycetidae</taxon>
        <taxon>Chaetothyriales</taxon>
        <taxon>Herpotrichiellaceae</taxon>
        <taxon>Exophiala</taxon>
    </lineage>
</organism>
<dbReference type="PANTHER" id="PTHR10830">
    <property type="entry name" value="DOLICHYL-DIPHOSPHOOLIGOSACCHARIDE--PROTEIN GLYCOSYLTRANSFERASE 48 KDA SUBUNIT"/>
    <property type="match status" value="1"/>
</dbReference>
<comment type="function">
    <text evidence="8">Subunit of the oligosaccharyl transferase (OST) complex that catalyzes the initial transfer of a defined glycan (Glc(3)Man(9)GlcNAc(2) in eukaryotes) from the lipid carrier dolichol-pyrophosphate to an asparagine residue within an Asn-X-Ser/Thr consensus motif in nascent polypeptide chains, the first step in protein N-glycosylation. N-glycosylation occurs cotranslationally and the complex associates with the Sec61 complex at the channel-forming translocon complex that mediates protein translocation across the endoplasmic reticulum (ER).</text>
</comment>
<evidence type="ECO:0000313" key="11">
    <source>
        <dbReference type="EMBL" id="KIV85345.1"/>
    </source>
</evidence>
<evidence type="ECO:0000256" key="4">
    <source>
        <dbReference type="ARBA" id="ARBA00022692"/>
    </source>
</evidence>
<evidence type="ECO:0000256" key="8">
    <source>
        <dbReference type="RuleBase" id="RU361142"/>
    </source>
</evidence>
<dbReference type="InterPro" id="IPR055459">
    <property type="entry name" value="OST48_MD"/>
</dbReference>
<evidence type="ECO:0000256" key="6">
    <source>
        <dbReference type="ARBA" id="ARBA00022989"/>
    </source>
</evidence>
<evidence type="ECO:0000256" key="2">
    <source>
        <dbReference type="ARBA" id="ARBA00004922"/>
    </source>
</evidence>
<evidence type="ECO:0000256" key="5">
    <source>
        <dbReference type="ARBA" id="ARBA00022824"/>
    </source>
</evidence>
<dbReference type="Pfam" id="PF23358">
    <property type="entry name" value="OST48_MD"/>
    <property type="match status" value="1"/>
</dbReference>
<dbReference type="InterPro" id="IPR055457">
    <property type="entry name" value="OST48_N"/>
</dbReference>